<dbReference type="RefSeq" id="WP_192106562.1">
    <property type="nucleotide sequence ID" value="NZ_JACYXJ010000001.1"/>
</dbReference>
<reference evidence="1 2" key="1">
    <citation type="submission" date="2020-09" db="EMBL/GenBank/DDBJ databases">
        <title>The genome sequence of type strain Labrenzia polysiphoniae KACC 19711.</title>
        <authorList>
            <person name="Liu Y."/>
        </authorList>
    </citation>
    <scope>NUCLEOTIDE SEQUENCE [LARGE SCALE GENOMIC DNA]</scope>
    <source>
        <strain evidence="1 2">KACC 19711</strain>
    </source>
</reference>
<organism evidence="1 2">
    <name type="scientific">Roseibium polysiphoniae</name>
    <dbReference type="NCBI Taxonomy" id="2571221"/>
    <lineage>
        <taxon>Bacteria</taxon>
        <taxon>Pseudomonadati</taxon>
        <taxon>Pseudomonadota</taxon>
        <taxon>Alphaproteobacteria</taxon>
        <taxon>Hyphomicrobiales</taxon>
        <taxon>Stappiaceae</taxon>
        <taxon>Roseibium</taxon>
    </lineage>
</organism>
<dbReference type="Proteomes" id="UP000615687">
    <property type="component" value="Unassembled WGS sequence"/>
</dbReference>
<name>A0ABR9C570_9HYPH</name>
<keyword evidence="2" id="KW-1185">Reference proteome</keyword>
<accession>A0ABR9C570</accession>
<sequence length="470" mass="52377">METLVRNLERVKKSGGADAHVELILAASLDLLRKPDPQLEDLPRGVLRRNQVQRLFFTPLDEFLINEHLPTKQEGRVNRAVLNRVWQWISRDVLPSDVKRVLDQAEQDTVSEERMETLVKSLRKSSVEAVGDVLHKIEISDKDRRRLGMEVGGERGIEELRDINKIFAAEGWLMPFLKAVPESLDAAGLKTGNGVLKLVEKASTRFPDHISVVAAALLERADTPSALCSFAGRLARSDDPKAISNSQFSPFVDVVLSEAERLNILAHEHRNNNPDPVAFSQALSEYHSLVRGVELDMDLSHAGTWQKRLSATKKDISEIVTSELRNAHSAVRRSLLVPGFDEDGKLDQDQTVIDEAVRALRVVVMVRNASQTFAVNDIGKRTRQAVEQTLEILTRSLISDLHKTDGKEREAHLAAVDVAIMLSEIYFGGDYAQQLRRSRQTALSTKIVAKAETLAPGPVKKAAVGQMRRQ</sequence>
<dbReference type="EMBL" id="JACYXJ010000001">
    <property type="protein sequence ID" value="MBD8874877.1"/>
    <property type="molecule type" value="Genomic_DNA"/>
</dbReference>
<evidence type="ECO:0000313" key="1">
    <source>
        <dbReference type="EMBL" id="MBD8874877.1"/>
    </source>
</evidence>
<proteinExistence type="predicted"/>
<comment type="caution">
    <text evidence="1">The sequence shown here is derived from an EMBL/GenBank/DDBJ whole genome shotgun (WGS) entry which is preliminary data.</text>
</comment>
<gene>
    <name evidence="1" type="ORF">IG617_01140</name>
</gene>
<evidence type="ECO:0000313" key="2">
    <source>
        <dbReference type="Proteomes" id="UP000615687"/>
    </source>
</evidence>
<protein>
    <submittedName>
        <fullName evidence="1">Uncharacterized protein</fullName>
    </submittedName>
</protein>